<dbReference type="OrthoDB" id="2154082at2759"/>
<comment type="caution">
    <text evidence="3">The sequence shown here is derived from an EMBL/GenBank/DDBJ whole genome shotgun (WGS) entry which is preliminary data.</text>
</comment>
<evidence type="ECO:0000256" key="1">
    <source>
        <dbReference type="SAM" id="MobiDB-lite"/>
    </source>
</evidence>
<feature type="region of interest" description="Disordered" evidence="1">
    <location>
        <begin position="181"/>
        <end position="201"/>
    </location>
</feature>
<evidence type="ECO:0000313" key="4">
    <source>
        <dbReference type="Proteomes" id="UP000193944"/>
    </source>
</evidence>
<reference evidence="3 4" key="1">
    <citation type="submission" date="2016-08" db="EMBL/GenBank/DDBJ databases">
        <title>A Parts List for Fungal Cellulosomes Revealed by Comparative Genomics.</title>
        <authorList>
            <consortium name="DOE Joint Genome Institute"/>
            <person name="Haitjema C.H."/>
            <person name="Gilmore S.P."/>
            <person name="Henske J.K."/>
            <person name="Solomon K.V."/>
            <person name="De Groot R."/>
            <person name="Kuo A."/>
            <person name="Mondo S.J."/>
            <person name="Salamov A.A."/>
            <person name="Labutti K."/>
            <person name="Zhao Z."/>
            <person name="Chiniquy J."/>
            <person name="Barry K."/>
            <person name="Brewer H.M."/>
            <person name="Purvine S.O."/>
            <person name="Wright A.T."/>
            <person name="Boxma B."/>
            <person name="Van Alen T."/>
            <person name="Hackstein J.H."/>
            <person name="Baker S.E."/>
            <person name="Grigoriev I.V."/>
            <person name="O'Malley M.A."/>
        </authorList>
    </citation>
    <scope>NUCLEOTIDE SEQUENCE [LARGE SCALE GENOMIC DNA]</scope>
    <source>
        <strain evidence="3 4">S4</strain>
    </source>
</reference>
<feature type="compositionally biased region" description="Basic residues" evidence="1">
    <location>
        <begin position="189"/>
        <end position="201"/>
    </location>
</feature>
<keyword evidence="4" id="KW-1185">Reference proteome</keyword>
<dbReference type="Proteomes" id="UP000193944">
    <property type="component" value="Unassembled WGS sequence"/>
</dbReference>
<dbReference type="AlphaFoldDB" id="A0A1Y1WR56"/>
<evidence type="ECO:0000313" key="3">
    <source>
        <dbReference type="EMBL" id="ORX76019.1"/>
    </source>
</evidence>
<accession>A0A1Y1WR56</accession>
<keyword evidence="2" id="KW-0732">Signal</keyword>
<evidence type="ECO:0008006" key="5">
    <source>
        <dbReference type="Google" id="ProtNLM"/>
    </source>
</evidence>
<name>A0A1Y1WR56_9FUNG</name>
<evidence type="ECO:0000256" key="2">
    <source>
        <dbReference type="SAM" id="SignalP"/>
    </source>
</evidence>
<gene>
    <name evidence="3" type="ORF">BCR32DRAFT_271538</name>
</gene>
<sequence length="483" mass="54327">MKFNTLFLGLLFNYALVFAQKTDINAKAFAISKKPFCEDVNEKRENKLYYAALAPELMEGKESNCNENVVAMIADPKSKGKYRLVKAIIKDVCFECKVDEIRLSSKSIIDISGSRKGAVFWGILSNKGEFINGPFTPVLNEKDTEKILKASGEKDLADVIGKFVNKAKELIKSGKTHSKEFPWEADKTSHKKTSHHHKGKKVIKNTVVKKVTVTSLKKVKVVKTRVHSKTTVLNPKTKPIETETPVEKVNTNTIDLEDNNESSDNSNTGIVTGAVALSLAAGAALLLVHRRSNRKNYIFGEPLDQYDRSLDKELVAKTKDGKQIKLKIPYNDFNDIAHIQIFSPAKENVNDPNIDIYNVYQERAMMSDNESMISLPQPQEQPRPHNQLPLPSNNDFMTMFSPIEPIVQPDLAACPKENIGAYDPTSVTARINDDPYLVHYEVDDNKEIYNSVPKVMNQTYANNCEVSTDDILLDYVEGEEYYN</sequence>
<proteinExistence type="predicted"/>
<feature type="signal peptide" evidence="2">
    <location>
        <begin position="1"/>
        <end position="19"/>
    </location>
</feature>
<organism evidence="3 4">
    <name type="scientific">Anaeromyces robustus</name>
    <dbReference type="NCBI Taxonomy" id="1754192"/>
    <lineage>
        <taxon>Eukaryota</taxon>
        <taxon>Fungi</taxon>
        <taxon>Fungi incertae sedis</taxon>
        <taxon>Chytridiomycota</taxon>
        <taxon>Chytridiomycota incertae sedis</taxon>
        <taxon>Neocallimastigomycetes</taxon>
        <taxon>Neocallimastigales</taxon>
        <taxon>Neocallimastigaceae</taxon>
        <taxon>Anaeromyces</taxon>
    </lineage>
</organism>
<dbReference type="EMBL" id="MCFG01000323">
    <property type="protein sequence ID" value="ORX76019.1"/>
    <property type="molecule type" value="Genomic_DNA"/>
</dbReference>
<protein>
    <recommendedName>
        <fullName evidence="5">SH3 domain-containing protein</fullName>
    </recommendedName>
</protein>
<feature type="chain" id="PRO_5011002369" description="SH3 domain-containing protein" evidence="2">
    <location>
        <begin position="20"/>
        <end position="483"/>
    </location>
</feature>
<reference evidence="3 4" key="2">
    <citation type="submission" date="2016-08" db="EMBL/GenBank/DDBJ databases">
        <title>Pervasive Adenine N6-methylation of Active Genes in Fungi.</title>
        <authorList>
            <consortium name="DOE Joint Genome Institute"/>
            <person name="Mondo S.J."/>
            <person name="Dannebaum R.O."/>
            <person name="Kuo R.C."/>
            <person name="Labutti K."/>
            <person name="Haridas S."/>
            <person name="Kuo A."/>
            <person name="Salamov A."/>
            <person name="Ahrendt S.R."/>
            <person name="Lipzen A."/>
            <person name="Sullivan W."/>
            <person name="Andreopoulos W.B."/>
            <person name="Clum A."/>
            <person name="Lindquist E."/>
            <person name="Daum C."/>
            <person name="Ramamoorthy G.K."/>
            <person name="Gryganskyi A."/>
            <person name="Culley D."/>
            <person name="Magnuson J.K."/>
            <person name="James T.Y."/>
            <person name="O'Malley M.A."/>
            <person name="Stajich J.E."/>
            <person name="Spatafora J.W."/>
            <person name="Visel A."/>
            <person name="Grigoriev I.V."/>
        </authorList>
    </citation>
    <scope>NUCLEOTIDE SEQUENCE [LARGE SCALE GENOMIC DNA]</scope>
    <source>
        <strain evidence="3 4">S4</strain>
    </source>
</reference>